<dbReference type="FunFam" id="2.60.40.60:FF:000113">
    <property type="entry name" value="Cadherin-related family member 1"/>
    <property type="match status" value="1"/>
</dbReference>
<dbReference type="FunFam" id="2.60.40.60:FF:000003">
    <property type="entry name" value="Protocadherin alpha 2"/>
    <property type="match status" value="1"/>
</dbReference>
<evidence type="ECO:0000256" key="1">
    <source>
        <dbReference type="ARBA" id="ARBA00004251"/>
    </source>
</evidence>
<name>A0AA88TQT6_9TELE</name>
<dbReference type="GO" id="GO:0005886">
    <property type="term" value="C:plasma membrane"/>
    <property type="evidence" value="ECO:0007669"/>
    <property type="project" value="UniProtKB-SubCell"/>
</dbReference>
<evidence type="ECO:0000256" key="9">
    <source>
        <dbReference type="ARBA" id="ARBA00023136"/>
    </source>
</evidence>
<keyword evidence="2" id="KW-1003">Cell membrane</keyword>
<dbReference type="InterPro" id="IPR050174">
    <property type="entry name" value="Protocadherin/Cadherin-CA"/>
</dbReference>
<evidence type="ECO:0000256" key="7">
    <source>
        <dbReference type="ARBA" id="ARBA00022889"/>
    </source>
</evidence>
<dbReference type="PANTHER" id="PTHR24028:SF46">
    <property type="entry name" value="PROTOCADHERIN-8"/>
    <property type="match status" value="1"/>
</dbReference>
<dbReference type="InterPro" id="IPR015919">
    <property type="entry name" value="Cadherin-like_sf"/>
</dbReference>
<feature type="domain" description="Cadherin" evidence="14">
    <location>
        <begin position="625"/>
        <end position="728"/>
    </location>
</feature>
<reference evidence="15" key="1">
    <citation type="submission" date="2023-08" db="EMBL/GenBank/DDBJ databases">
        <title>Chromosome-level Genome Assembly of mud carp (Cirrhinus molitorella).</title>
        <authorList>
            <person name="Liu H."/>
        </authorList>
    </citation>
    <scope>NUCLEOTIDE SEQUENCE</scope>
    <source>
        <strain evidence="15">Prfri</strain>
        <tissue evidence="15">Muscle</tissue>
    </source>
</reference>
<gene>
    <name evidence="15" type="ORF">Q8A67_006458</name>
</gene>
<evidence type="ECO:0000256" key="4">
    <source>
        <dbReference type="ARBA" id="ARBA00022729"/>
    </source>
</evidence>
<evidence type="ECO:0000256" key="5">
    <source>
        <dbReference type="ARBA" id="ARBA00022737"/>
    </source>
</evidence>
<sequence length="1032" mass="114128">MSLVCLSVAGGVREEEAARRTSDLRFSSENLLNSGARRDSLRAQVMKMERGLLFARILGVTLVCISQVAPEERTVRYKIYEEVRPPMVIGTLASNVTWTPDKTRRTFPGIRFKLMSPSTGSFIRFRESDGRLTVEERVDRERICKRNPRCVITFDVAFVSAEQFELFHVEVEVLDVNDNSPEFPRAECTVEISESAALGTRIALDAAEDADVGSNSIQTYHLSESTHFSIDVITRVDGVKYAELVLIKELDRESRAFFALKLVAADGGHPAKSGATNVTVKVKDANDNSPLFDHSHYSVDVPEDTPVDSLLLDLNAVDPDEGLNGQVVYEFGKQVTTKIRQLFKLDYKTGYLTLQSPVDYEDETTYEIDVQAEDLGHNPVPSVCKIIINIRDVNDNPPEIIITSITSVTDGVAHVSEATGPDILVALISIKDKDTGANGQVSCTLNGGHGNFRLKRAYEGSYTIVTMAPLDREKIAEYNLTVVAEDFGVPPLRTVTHYIIRLTDVNDNAPIFNAKIYEGFIEENQLPGTYITTILASDQDSGLNGEITYELFDSDTNSVSRFAIMNQAGNVYALQSFNYEVTKRLDLRVQASDRGWPQLHNNAVLIINVVDQNDNAPSITQPTLVNGSAEIQLPRDAPPGYIVTRISAKDPDAGLNAELTYKLYDGGDLGFAIDPNTGEIYINRKIAYDEYDLWKVLATVNDNGHPSLTSTATIHFTLTESAPSNGNFYDEREDGEPKQWTLILILALTSSSLLFLAILSYILCKSRKSARKRRASLPDAVDIPYAKEHNAVSMISSQTANVFDSHAFHSTTVIGTPEKLHNSVQATAEVFSETPQAFKSKYRSVAGEIDGYSTLPGYGKDNARPITVWKGNSMMTIAVRDPQISGKDSGKGDSDVNDSDSDISEGLKKDYTSYKGLWACTSECRILGHSDRCWSPSVSRTSGSINSRHLSTFSRTRPSSQATLQRSSYDTQTNRSVALHSLTEDQQSQYDYIHVCSPQSQRRQDSENIDVQVFTHSTKPITTDSPARFTEA</sequence>
<keyword evidence="6 11" id="KW-0106">Calcium</keyword>
<feature type="region of interest" description="Disordered" evidence="12">
    <location>
        <begin position="950"/>
        <end position="972"/>
    </location>
</feature>
<evidence type="ECO:0000256" key="2">
    <source>
        <dbReference type="ARBA" id="ARBA00022475"/>
    </source>
</evidence>
<feature type="region of interest" description="Disordered" evidence="12">
    <location>
        <begin position="879"/>
        <end position="905"/>
    </location>
</feature>
<keyword evidence="9 13" id="KW-0472">Membrane</keyword>
<feature type="domain" description="Cadherin" evidence="14">
    <location>
        <begin position="513"/>
        <end position="619"/>
    </location>
</feature>
<feature type="domain" description="Cadherin" evidence="14">
    <location>
        <begin position="293"/>
        <end position="400"/>
    </location>
</feature>
<dbReference type="GO" id="GO:0009653">
    <property type="term" value="P:anatomical structure morphogenesis"/>
    <property type="evidence" value="ECO:0007669"/>
    <property type="project" value="UniProtKB-ARBA"/>
</dbReference>
<feature type="domain" description="Cadherin" evidence="14">
    <location>
        <begin position="415"/>
        <end position="512"/>
    </location>
</feature>
<comment type="caution">
    <text evidence="15">The sequence shown here is derived from an EMBL/GenBank/DDBJ whole genome shotgun (WGS) entry which is preliminary data.</text>
</comment>
<keyword evidence="16" id="KW-1185">Reference proteome</keyword>
<dbReference type="InterPro" id="IPR013164">
    <property type="entry name" value="Cadherin_N"/>
</dbReference>
<dbReference type="PRINTS" id="PR00205">
    <property type="entry name" value="CADHERIN"/>
</dbReference>
<dbReference type="PANTHER" id="PTHR24028">
    <property type="entry name" value="CADHERIN-87A"/>
    <property type="match status" value="1"/>
</dbReference>
<feature type="transmembrane region" description="Helical" evidence="13">
    <location>
        <begin position="740"/>
        <end position="764"/>
    </location>
</feature>
<dbReference type="Gene3D" id="2.60.40.60">
    <property type="entry name" value="Cadherins"/>
    <property type="match status" value="6"/>
</dbReference>
<evidence type="ECO:0000256" key="11">
    <source>
        <dbReference type="PROSITE-ProRule" id="PRU00043"/>
    </source>
</evidence>
<keyword evidence="4" id="KW-0732">Signal</keyword>
<keyword evidence="5" id="KW-0677">Repeat</keyword>
<dbReference type="EMBL" id="JAUYZG010000006">
    <property type="protein sequence ID" value="KAK2904659.1"/>
    <property type="molecule type" value="Genomic_DNA"/>
</dbReference>
<comment type="subcellular location">
    <subcellularLocation>
        <location evidence="1">Cell membrane</location>
        <topology evidence="1">Single-pass type I membrane protein</topology>
    </subcellularLocation>
</comment>
<evidence type="ECO:0000256" key="12">
    <source>
        <dbReference type="SAM" id="MobiDB-lite"/>
    </source>
</evidence>
<evidence type="ECO:0000256" key="8">
    <source>
        <dbReference type="ARBA" id="ARBA00022989"/>
    </source>
</evidence>
<accession>A0AA88TQT6</accession>
<dbReference type="PROSITE" id="PS00232">
    <property type="entry name" value="CADHERIN_1"/>
    <property type="match status" value="3"/>
</dbReference>
<dbReference type="GO" id="GO:0007156">
    <property type="term" value="P:homophilic cell adhesion via plasma membrane adhesion molecules"/>
    <property type="evidence" value="ECO:0007669"/>
    <property type="project" value="InterPro"/>
</dbReference>
<dbReference type="InterPro" id="IPR002126">
    <property type="entry name" value="Cadherin-like_dom"/>
</dbReference>
<dbReference type="CDD" id="cd11304">
    <property type="entry name" value="Cadherin_repeat"/>
    <property type="match status" value="6"/>
</dbReference>
<organism evidence="15 16">
    <name type="scientific">Cirrhinus molitorella</name>
    <name type="common">mud carp</name>
    <dbReference type="NCBI Taxonomy" id="172907"/>
    <lineage>
        <taxon>Eukaryota</taxon>
        <taxon>Metazoa</taxon>
        <taxon>Chordata</taxon>
        <taxon>Craniata</taxon>
        <taxon>Vertebrata</taxon>
        <taxon>Euteleostomi</taxon>
        <taxon>Actinopterygii</taxon>
        <taxon>Neopterygii</taxon>
        <taxon>Teleostei</taxon>
        <taxon>Ostariophysi</taxon>
        <taxon>Cypriniformes</taxon>
        <taxon>Cyprinidae</taxon>
        <taxon>Labeoninae</taxon>
        <taxon>Labeonini</taxon>
        <taxon>Cirrhinus</taxon>
    </lineage>
</organism>
<evidence type="ECO:0000256" key="3">
    <source>
        <dbReference type="ARBA" id="ARBA00022692"/>
    </source>
</evidence>
<keyword evidence="8 13" id="KW-1133">Transmembrane helix</keyword>
<keyword evidence="3 13" id="KW-0812">Transmembrane</keyword>
<proteinExistence type="predicted"/>
<dbReference type="FunFam" id="2.60.40.60:FF:000007">
    <property type="entry name" value="Protocadherin alpha 2"/>
    <property type="match status" value="1"/>
</dbReference>
<keyword evidence="10" id="KW-0325">Glycoprotein</keyword>
<keyword evidence="7" id="KW-0130">Cell adhesion</keyword>
<evidence type="ECO:0000256" key="13">
    <source>
        <dbReference type="SAM" id="Phobius"/>
    </source>
</evidence>
<protein>
    <recommendedName>
        <fullName evidence="14">Cadherin domain-containing protein</fullName>
    </recommendedName>
</protein>
<evidence type="ECO:0000313" key="15">
    <source>
        <dbReference type="EMBL" id="KAK2904659.1"/>
    </source>
</evidence>
<dbReference type="GO" id="GO:0005509">
    <property type="term" value="F:calcium ion binding"/>
    <property type="evidence" value="ECO:0007669"/>
    <property type="project" value="UniProtKB-UniRule"/>
</dbReference>
<dbReference type="Pfam" id="PF08266">
    <property type="entry name" value="Cadherin_2"/>
    <property type="match status" value="1"/>
</dbReference>
<dbReference type="AlphaFoldDB" id="A0AA88TQT6"/>
<evidence type="ECO:0000256" key="6">
    <source>
        <dbReference type="ARBA" id="ARBA00022837"/>
    </source>
</evidence>
<evidence type="ECO:0000313" key="16">
    <source>
        <dbReference type="Proteomes" id="UP001187343"/>
    </source>
</evidence>
<dbReference type="SUPFAM" id="SSF49313">
    <property type="entry name" value="Cadherin-like"/>
    <property type="match status" value="5"/>
</dbReference>
<dbReference type="SMART" id="SM00112">
    <property type="entry name" value="CA"/>
    <property type="match status" value="6"/>
</dbReference>
<dbReference type="Proteomes" id="UP001187343">
    <property type="component" value="Unassembled WGS sequence"/>
</dbReference>
<evidence type="ECO:0000256" key="10">
    <source>
        <dbReference type="ARBA" id="ARBA00023180"/>
    </source>
</evidence>
<feature type="domain" description="Cadherin" evidence="14">
    <location>
        <begin position="184"/>
        <end position="292"/>
    </location>
</feature>
<dbReference type="FunFam" id="2.60.40.60:FF:000002">
    <property type="entry name" value="Protocadherin alpha 2"/>
    <property type="match status" value="1"/>
</dbReference>
<feature type="domain" description="Cadherin" evidence="14">
    <location>
        <begin position="71"/>
        <end position="183"/>
    </location>
</feature>
<dbReference type="Pfam" id="PF00028">
    <property type="entry name" value="Cadherin"/>
    <property type="match status" value="5"/>
</dbReference>
<evidence type="ECO:0000259" key="14">
    <source>
        <dbReference type="PROSITE" id="PS50268"/>
    </source>
</evidence>
<dbReference type="FunFam" id="2.60.40.60:FF:000120">
    <property type="entry name" value="Protocadherin 8"/>
    <property type="match status" value="1"/>
</dbReference>
<dbReference type="PROSITE" id="PS50268">
    <property type="entry name" value="CADHERIN_2"/>
    <property type="match status" value="6"/>
</dbReference>
<dbReference type="InterPro" id="IPR020894">
    <property type="entry name" value="Cadherin_CS"/>
</dbReference>